<evidence type="ECO:0000313" key="11">
    <source>
        <dbReference type="EMBL" id="SHE62317.1"/>
    </source>
</evidence>
<reference evidence="12" key="1">
    <citation type="submission" date="2016-11" db="EMBL/GenBank/DDBJ databases">
        <authorList>
            <person name="Varghese N."/>
            <person name="Submissions S."/>
        </authorList>
    </citation>
    <scope>NUCLEOTIDE SEQUENCE [LARGE SCALE GENOMIC DNA]</scope>
    <source>
        <strain evidence="12">DSM 19514</strain>
    </source>
</reference>
<comment type="function">
    <text evidence="9 10">Fluoride-specific ion channel. Important for reducing fluoride concentration in the cell, thus reducing its toxicity.</text>
</comment>
<feature type="transmembrane region" description="Helical" evidence="10">
    <location>
        <begin position="124"/>
        <end position="151"/>
    </location>
</feature>
<organism evidence="11 12">
    <name type="scientific">Ferrithrix thermotolerans DSM 19514</name>
    <dbReference type="NCBI Taxonomy" id="1121881"/>
    <lineage>
        <taxon>Bacteria</taxon>
        <taxon>Bacillati</taxon>
        <taxon>Actinomycetota</taxon>
        <taxon>Acidimicrobiia</taxon>
        <taxon>Acidimicrobiales</taxon>
        <taxon>Acidimicrobiaceae</taxon>
        <taxon>Ferrithrix</taxon>
    </lineage>
</organism>
<keyword evidence="10" id="KW-0813">Transport</keyword>
<dbReference type="HAMAP" id="MF_00454">
    <property type="entry name" value="FluC"/>
    <property type="match status" value="1"/>
</dbReference>
<feature type="transmembrane region" description="Helical" evidence="10">
    <location>
        <begin position="93"/>
        <end position="118"/>
    </location>
</feature>
<evidence type="ECO:0000256" key="7">
    <source>
        <dbReference type="ARBA" id="ARBA00035120"/>
    </source>
</evidence>
<evidence type="ECO:0000256" key="9">
    <source>
        <dbReference type="ARBA" id="ARBA00049940"/>
    </source>
</evidence>
<keyword evidence="3 10" id="KW-0812">Transmembrane</keyword>
<proteinExistence type="inferred from homology"/>
<comment type="catalytic activity">
    <reaction evidence="8">
        <text>fluoride(in) = fluoride(out)</text>
        <dbReference type="Rhea" id="RHEA:76159"/>
        <dbReference type="ChEBI" id="CHEBI:17051"/>
    </reaction>
    <physiologicalReaction direction="left-to-right" evidence="8">
        <dbReference type="Rhea" id="RHEA:76160"/>
    </physiologicalReaction>
</comment>
<dbReference type="GO" id="GO:0062054">
    <property type="term" value="F:fluoride channel activity"/>
    <property type="evidence" value="ECO:0007669"/>
    <property type="project" value="UniProtKB-UniRule"/>
</dbReference>
<keyword evidence="2 10" id="KW-1003">Cell membrane</keyword>
<dbReference type="InterPro" id="IPR003691">
    <property type="entry name" value="FluC"/>
</dbReference>
<evidence type="ECO:0000256" key="8">
    <source>
        <dbReference type="ARBA" id="ARBA00035585"/>
    </source>
</evidence>
<evidence type="ECO:0000313" key="12">
    <source>
        <dbReference type="Proteomes" id="UP000184295"/>
    </source>
</evidence>
<feature type="binding site" evidence="10">
    <location>
        <position position="105"/>
    </location>
    <ligand>
        <name>Na(+)</name>
        <dbReference type="ChEBI" id="CHEBI:29101"/>
        <note>structural</note>
    </ligand>
</feature>
<evidence type="ECO:0000256" key="4">
    <source>
        <dbReference type="ARBA" id="ARBA00022989"/>
    </source>
</evidence>
<dbReference type="STRING" id="1121881.SAMN02745225_01141"/>
<dbReference type="Proteomes" id="UP000184295">
    <property type="component" value="Unassembled WGS sequence"/>
</dbReference>
<keyword evidence="10" id="KW-0406">Ion transport</keyword>
<dbReference type="RefSeq" id="WP_072789825.1">
    <property type="nucleotide sequence ID" value="NZ_FQUL01000013.1"/>
</dbReference>
<accession>A0A1M4V0A3</accession>
<evidence type="ECO:0000256" key="10">
    <source>
        <dbReference type="HAMAP-Rule" id="MF_00454"/>
    </source>
</evidence>
<keyword evidence="5 10" id="KW-0472">Membrane</keyword>
<comment type="activity regulation">
    <text evidence="10">Na(+) is not transported, but it plays an essential structural role and its presence is essential for fluoride channel function.</text>
</comment>
<gene>
    <name evidence="10" type="primary">fluC</name>
    <name evidence="10" type="synonym">crcB</name>
    <name evidence="11" type="ORF">SAMN02745225_01141</name>
</gene>
<evidence type="ECO:0000256" key="1">
    <source>
        <dbReference type="ARBA" id="ARBA00004651"/>
    </source>
</evidence>
<dbReference type="GO" id="GO:0140114">
    <property type="term" value="P:cellular detoxification of fluoride"/>
    <property type="evidence" value="ECO:0007669"/>
    <property type="project" value="UniProtKB-UniRule"/>
</dbReference>
<dbReference type="GO" id="GO:0005886">
    <property type="term" value="C:plasma membrane"/>
    <property type="evidence" value="ECO:0007669"/>
    <property type="project" value="UniProtKB-SubCell"/>
</dbReference>
<dbReference type="AlphaFoldDB" id="A0A1M4V0A3"/>
<keyword evidence="4 10" id="KW-1133">Transmembrane helix</keyword>
<dbReference type="PANTHER" id="PTHR28259">
    <property type="entry name" value="FLUORIDE EXPORT PROTEIN 1-RELATED"/>
    <property type="match status" value="1"/>
</dbReference>
<dbReference type="PANTHER" id="PTHR28259:SF1">
    <property type="entry name" value="FLUORIDE EXPORT PROTEIN 1-RELATED"/>
    <property type="match status" value="1"/>
</dbReference>
<name>A0A1M4V0A3_9ACTN</name>
<comment type="subcellular location">
    <subcellularLocation>
        <location evidence="1 10">Cell membrane</location>
        <topology evidence="1 10">Multi-pass membrane protein</topology>
    </subcellularLocation>
</comment>
<evidence type="ECO:0000256" key="6">
    <source>
        <dbReference type="ARBA" id="ARBA00023303"/>
    </source>
</evidence>
<sequence>MFLEPLVTGDRGCRHHLGAANITDVWRSFNKTYSLIFAGGAIGTVIRYLLSGMHPIASLPIGILLANMIGSLILGGVVTYIEEFSPLGAQRIRATLGTGLCGGLTTFSSLCAGTIALAQSHSDFLALLYATLTLFFGLAAFTSSVVSVRLISSQRKGS</sequence>
<keyword evidence="10" id="KW-0479">Metal-binding</keyword>
<keyword evidence="6 10" id="KW-0407">Ion channel</keyword>
<protein>
    <recommendedName>
        <fullName evidence="10">Fluoride-specific ion channel FluC</fullName>
    </recommendedName>
</protein>
<feature type="transmembrane region" description="Helical" evidence="10">
    <location>
        <begin position="32"/>
        <end position="50"/>
    </location>
</feature>
<feature type="transmembrane region" description="Helical" evidence="10">
    <location>
        <begin position="56"/>
        <end position="81"/>
    </location>
</feature>
<evidence type="ECO:0000256" key="3">
    <source>
        <dbReference type="ARBA" id="ARBA00022692"/>
    </source>
</evidence>
<evidence type="ECO:0000256" key="2">
    <source>
        <dbReference type="ARBA" id="ARBA00022475"/>
    </source>
</evidence>
<dbReference type="GO" id="GO:0046872">
    <property type="term" value="F:metal ion binding"/>
    <property type="evidence" value="ECO:0007669"/>
    <property type="project" value="UniProtKB-KW"/>
</dbReference>
<keyword evidence="12" id="KW-1185">Reference proteome</keyword>
<keyword evidence="10" id="KW-0915">Sodium</keyword>
<dbReference type="Pfam" id="PF02537">
    <property type="entry name" value="CRCB"/>
    <property type="match status" value="1"/>
</dbReference>
<dbReference type="EMBL" id="FQUL01000013">
    <property type="protein sequence ID" value="SHE62317.1"/>
    <property type="molecule type" value="Genomic_DNA"/>
</dbReference>
<evidence type="ECO:0000256" key="5">
    <source>
        <dbReference type="ARBA" id="ARBA00023136"/>
    </source>
</evidence>
<feature type="binding site" evidence="10">
    <location>
        <position position="102"/>
    </location>
    <ligand>
        <name>Na(+)</name>
        <dbReference type="ChEBI" id="CHEBI:29101"/>
        <note>structural</note>
    </ligand>
</feature>
<comment type="similarity">
    <text evidence="7 10">Belongs to the fluoride channel Fluc/FEX (TC 1.A.43) family.</text>
</comment>